<keyword evidence="3" id="KW-1185">Reference proteome</keyword>
<keyword evidence="1" id="KW-0472">Membrane</keyword>
<dbReference type="Proteomes" id="UP001642464">
    <property type="component" value="Unassembled WGS sequence"/>
</dbReference>
<protein>
    <recommendedName>
        <fullName evidence="4">Odorant receptor</fullName>
    </recommendedName>
</protein>
<organism evidence="2 3">
    <name type="scientific">Durusdinium trenchii</name>
    <dbReference type="NCBI Taxonomy" id="1381693"/>
    <lineage>
        <taxon>Eukaryota</taxon>
        <taxon>Sar</taxon>
        <taxon>Alveolata</taxon>
        <taxon>Dinophyceae</taxon>
        <taxon>Suessiales</taxon>
        <taxon>Symbiodiniaceae</taxon>
        <taxon>Durusdinium</taxon>
    </lineage>
</organism>
<gene>
    <name evidence="2" type="ORF">SCF082_LOCUS3337</name>
</gene>
<accession>A0ABP0HS69</accession>
<keyword evidence="1" id="KW-0812">Transmembrane</keyword>
<name>A0ABP0HS69_9DINO</name>
<feature type="transmembrane region" description="Helical" evidence="1">
    <location>
        <begin position="308"/>
        <end position="329"/>
    </location>
</feature>
<keyword evidence="1" id="KW-1133">Transmembrane helix</keyword>
<proteinExistence type="predicted"/>
<comment type="caution">
    <text evidence="2">The sequence shown here is derived from an EMBL/GenBank/DDBJ whole genome shotgun (WGS) entry which is preliminary data.</text>
</comment>
<feature type="transmembrane region" description="Helical" evidence="1">
    <location>
        <begin position="223"/>
        <end position="245"/>
    </location>
</feature>
<evidence type="ECO:0000256" key="1">
    <source>
        <dbReference type="SAM" id="Phobius"/>
    </source>
</evidence>
<reference evidence="2 3" key="1">
    <citation type="submission" date="2024-02" db="EMBL/GenBank/DDBJ databases">
        <authorList>
            <person name="Chen Y."/>
            <person name="Shah S."/>
            <person name="Dougan E. K."/>
            <person name="Thang M."/>
            <person name="Chan C."/>
        </authorList>
    </citation>
    <scope>NUCLEOTIDE SEQUENCE [LARGE SCALE GENOMIC DNA]</scope>
</reference>
<feature type="transmembrane region" description="Helical" evidence="1">
    <location>
        <begin position="257"/>
        <end position="278"/>
    </location>
</feature>
<evidence type="ECO:0008006" key="4">
    <source>
        <dbReference type="Google" id="ProtNLM"/>
    </source>
</evidence>
<evidence type="ECO:0000313" key="2">
    <source>
        <dbReference type="EMBL" id="CAK8993061.1"/>
    </source>
</evidence>
<sequence length="362" mass="41411">MRDAEKRCLVPDAESEEGSILNEPKAAKHFRSIRRLWSDANLQEYGLMPLQQHTGDGLILALVRTRDQMSMGPLQTEEVLQEVLQLVLVLSLHIAALFLQLGLTYQLYVSTVEGLFSPFAHGLQEQIQVLDAALRGQRALNVDDPIQKEALDLCVKQHSMGFIHLMVLSLWGAKLMTEVSESLNRLTILCLVEDPEQNNHEPHIQERGDRKMIIAYMTWKMKIVVIIVDIVPKLICTMFLMWTGGELFMLTHTMGSLIIPLLTLTYILTIPTILFTGFSSFKFKEKVEWTQYQYRLALCYTQKNCQMWGLTVIKAVATFLYVYMIYAVVFGNVTAYRNLCTRYLGTFPQGRCNFRCHLGIAH</sequence>
<evidence type="ECO:0000313" key="3">
    <source>
        <dbReference type="Proteomes" id="UP001642464"/>
    </source>
</evidence>
<dbReference type="EMBL" id="CAXAMM010001692">
    <property type="protein sequence ID" value="CAK8993061.1"/>
    <property type="molecule type" value="Genomic_DNA"/>
</dbReference>